<name>A0A075FVX6_9ARCH</name>
<dbReference type="NCBIfam" id="NF001986">
    <property type="entry name" value="PRK00779.1"/>
    <property type="match status" value="1"/>
</dbReference>
<organism evidence="7">
    <name type="scientific">uncultured marine thaumarchaeote AD1000_70_G10</name>
    <dbReference type="NCBI Taxonomy" id="1455934"/>
    <lineage>
        <taxon>Archaea</taxon>
        <taxon>Nitrososphaerota</taxon>
        <taxon>environmental samples</taxon>
    </lineage>
</organism>
<dbReference type="InterPro" id="IPR002292">
    <property type="entry name" value="Orn/put_carbamltrans"/>
</dbReference>
<keyword evidence="1 4" id="KW-0808">Transferase</keyword>
<dbReference type="PANTHER" id="PTHR45753:SF3">
    <property type="entry name" value="ORNITHINE TRANSCARBAMYLASE, MITOCHONDRIAL"/>
    <property type="match status" value="1"/>
</dbReference>
<dbReference type="GO" id="GO:0004585">
    <property type="term" value="F:ornithine carbamoyltransferase activity"/>
    <property type="evidence" value="ECO:0007669"/>
    <property type="project" value="UniProtKB-UniRule"/>
</dbReference>
<dbReference type="GO" id="GO:0042450">
    <property type="term" value="P:L-arginine biosynthetic process via ornithine"/>
    <property type="evidence" value="ECO:0007669"/>
    <property type="project" value="UniProtKB-UniRule"/>
</dbReference>
<sequence length="304" mass="34132">MMKNLMTVSELDAKDISEMVRIARKFKNGKNGSLKKVKNKTLALIFQKPSTRTRLSFEIAMEQMGGNSIFLSESDLQISRGELIKDTARTLSEYVDIVAMRTYHNSDIQEFIDNSSIPVINALSNTNHPCQALSDIQTIIEKKKTLRNLKITWIGDSNNVLNDFLFAALKLGADFSIACPSKYSPNKGIIEVAKKIMRKNKSSLSISTDPMKAVIDSDVVVTDKIVSMGDKNKEGKKKAFLPKYRVTDKIMSKAKDDAIFMHCLPAVRGEEVSESVIDGKNSVIWQQVDNKLHMHKALIWSMLK</sequence>
<dbReference type="AlphaFoldDB" id="A0A075FVX6"/>
<dbReference type="InterPro" id="IPR036901">
    <property type="entry name" value="Asp/Orn_carbamoylTrfase_sf"/>
</dbReference>
<dbReference type="NCBIfam" id="TIGR00658">
    <property type="entry name" value="orni_carb_tr"/>
    <property type="match status" value="1"/>
</dbReference>
<evidence type="ECO:0000259" key="6">
    <source>
        <dbReference type="Pfam" id="PF02729"/>
    </source>
</evidence>
<evidence type="ECO:0000259" key="5">
    <source>
        <dbReference type="Pfam" id="PF00185"/>
    </source>
</evidence>
<dbReference type="FunFam" id="3.40.50.1370:FF:000008">
    <property type="entry name" value="Ornithine carbamoyltransferase"/>
    <property type="match status" value="1"/>
</dbReference>
<reference evidence="7" key="1">
    <citation type="journal article" date="2014" name="Genome Biol. Evol.">
        <title>Pangenome evidence for extensive interdomain horizontal transfer affecting lineage core and shell genes in uncultured planktonic thaumarchaeota and euryarchaeota.</title>
        <authorList>
            <person name="Deschamps P."/>
            <person name="Zivanovic Y."/>
            <person name="Moreira D."/>
            <person name="Rodriguez-Valera F."/>
            <person name="Lopez-Garcia P."/>
        </authorList>
    </citation>
    <scope>NUCLEOTIDE SEQUENCE</scope>
</reference>
<dbReference type="PRINTS" id="PR00102">
    <property type="entry name" value="OTCASE"/>
</dbReference>
<gene>
    <name evidence="7" type="primary">OTC</name>
    <name evidence="7" type="synonym">argF</name>
    <name evidence="7" type="synonym">argI</name>
</gene>
<dbReference type="GO" id="GO:0016597">
    <property type="term" value="F:amino acid binding"/>
    <property type="evidence" value="ECO:0007669"/>
    <property type="project" value="InterPro"/>
</dbReference>
<dbReference type="PROSITE" id="PS00097">
    <property type="entry name" value="CARBAMOYLTRANSFERASE"/>
    <property type="match status" value="1"/>
</dbReference>
<dbReference type="EC" id="2.1.3.3" evidence="3"/>
<feature type="domain" description="Aspartate/ornithine carbamoyltransferase Asp/Orn-binding" evidence="5">
    <location>
        <begin position="148"/>
        <end position="301"/>
    </location>
</feature>
<evidence type="ECO:0000256" key="3">
    <source>
        <dbReference type="NCBIfam" id="TIGR00658"/>
    </source>
</evidence>
<dbReference type="PRINTS" id="PR00100">
    <property type="entry name" value="AOTCASE"/>
</dbReference>
<proteinExistence type="inferred from homology"/>
<dbReference type="Pfam" id="PF02729">
    <property type="entry name" value="OTCace_N"/>
    <property type="match status" value="1"/>
</dbReference>
<evidence type="ECO:0000256" key="2">
    <source>
        <dbReference type="ARBA" id="ARBA00048772"/>
    </source>
</evidence>
<dbReference type="PANTHER" id="PTHR45753">
    <property type="entry name" value="ORNITHINE CARBAMOYLTRANSFERASE, MITOCHONDRIAL"/>
    <property type="match status" value="1"/>
</dbReference>
<dbReference type="Gene3D" id="3.40.50.1370">
    <property type="entry name" value="Aspartate/ornithine carbamoyltransferase"/>
    <property type="match status" value="2"/>
</dbReference>
<evidence type="ECO:0000256" key="4">
    <source>
        <dbReference type="RuleBase" id="RU003634"/>
    </source>
</evidence>
<dbReference type="GO" id="GO:0019240">
    <property type="term" value="P:citrulline biosynthetic process"/>
    <property type="evidence" value="ECO:0007669"/>
    <property type="project" value="TreeGrafter"/>
</dbReference>
<comment type="catalytic activity">
    <reaction evidence="2">
        <text>carbamoyl phosphate + L-ornithine = L-citrulline + phosphate + H(+)</text>
        <dbReference type="Rhea" id="RHEA:19513"/>
        <dbReference type="ChEBI" id="CHEBI:15378"/>
        <dbReference type="ChEBI" id="CHEBI:43474"/>
        <dbReference type="ChEBI" id="CHEBI:46911"/>
        <dbReference type="ChEBI" id="CHEBI:57743"/>
        <dbReference type="ChEBI" id="CHEBI:58228"/>
        <dbReference type="EC" id="2.1.3.3"/>
    </reaction>
</comment>
<dbReference type="InterPro" id="IPR006130">
    <property type="entry name" value="Asp/Orn_carbamoylTrfase"/>
</dbReference>
<feature type="domain" description="Aspartate/ornithine carbamoyltransferase carbamoyl-P binding" evidence="6">
    <location>
        <begin position="3"/>
        <end position="141"/>
    </location>
</feature>
<comment type="similarity">
    <text evidence="4">Belongs to the aspartate/ornithine carbamoyltransferase superfamily.</text>
</comment>
<dbReference type="SUPFAM" id="SSF53671">
    <property type="entry name" value="Aspartate/ornithine carbamoyltransferase"/>
    <property type="match status" value="1"/>
</dbReference>
<evidence type="ECO:0000256" key="1">
    <source>
        <dbReference type="ARBA" id="ARBA00022679"/>
    </source>
</evidence>
<dbReference type="EMBL" id="KF900463">
    <property type="protein sequence ID" value="AIE95855.1"/>
    <property type="molecule type" value="Genomic_DNA"/>
</dbReference>
<evidence type="ECO:0000313" key="7">
    <source>
        <dbReference type="EMBL" id="AIE95855.1"/>
    </source>
</evidence>
<dbReference type="InterPro" id="IPR006131">
    <property type="entry name" value="Asp_carbamoyltransf_Asp/Orn-bd"/>
</dbReference>
<dbReference type="Pfam" id="PF00185">
    <property type="entry name" value="OTCace"/>
    <property type="match status" value="1"/>
</dbReference>
<protein>
    <recommendedName>
        <fullName evidence="3">Ornithine carbamoyltransferase</fullName>
        <ecNumber evidence="3">2.1.3.3</ecNumber>
    </recommendedName>
</protein>
<accession>A0A075FVX6</accession>
<dbReference type="InterPro" id="IPR006132">
    <property type="entry name" value="Asp/Orn_carbamoyltranf_P-bd"/>
</dbReference>